<gene>
    <name evidence="1" type="ORF">PsYK624_164590</name>
</gene>
<comment type="caution">
    <text evidence="1">The sequence shown here is derived from an EMBL/GenBank/DDBJ whole genome shotgun (WGS) entry which is preliminary data.</text>
</comment>
<reference evidence="1 2" key="1">
    <citation type="submission" date="2021-08" db="EMBL/GenBank/DDBJ databases">
        <title>Draft Genome Sequence of Phanerochaete sordida strain YK-624.</title>
        <authorList>
            <person name="Mori T."/>
            <person name="Dohra H."/>
            <person name="Suzuki T."/>
            <person name="Kawagishi H."/>
            <person name="Hirai H."/>
        </authorList>
    </citation>
    <scope>NUCLEOTIDE SEQUENCE [LARGE SCALE GENOMIC DNA]</scope>
    <source>
        <strain evidence="1 2">YK-624</strain>
    </source>
</reference>
<keyword evidence="2" id="KW-1185">Reference proteome</keyword>
<dbReference type="EMBL" id="BPQB01000138">
    <property type="protein sequence ID" value="GJF00180.1"/>
    <property type="molecule type" value="Genomic_DNA"/>
</dbReference>
<sequence>MSDEIDTTNVQPIIDARAKAVSCKDYFPSCDFVAADGRLYIEHVQDVHRLRDLHENDQTYLCCPFKPCAVKTIAWSCLRGHMERHLSIHADPTPADGAATAAAKKAAADAPNGRHADADGAGHHLAAMDHTASVVTPIYNQSSNFETDTTHAAYAVSDFGFSATSGFGVADAVSSAAI</sequence>
<proteinExistence type="predicted"/>
<protein>
    <submittedName>
        <fullName evidence="1">Uncharacterized protein</fullName>
    </submittedName>
</protein>
<name>A0A9P3LN13_9APHY</name>
<organism evidence="1 2">
    <name type="scientific">Phanerochaete sordida</name>
    <dbReference type="NCBI Taxonomy" id="48140"/>
    <lineage>
        <taxon>Eukaryota</taxon>
        <taxon>Fungi</taxon>
        <taxon>Dikarya</taxon>
        <taxon>Basidiomycota</taxon>
        <taxon>Agaricomycotina</taxon>
        <taxon>Agaricomycetes</taxon>
        <taxon>Polyporales</taxon>
        <taxon>Phanerochaetaceae</taxon>
        <taxon>Phanerochaete</taxon>
    </lineage>
</organism>
<accession>A0A9P3LN13</accession>
<dbReference type="Proteomes" id="UP000703269">
    <property type="component" value="Unassembled WGS sequence"/>
</dbReference>
<dbReference type="AlphaFoldDB" id="A0A9P3LN13"/>
<evidence type="ECO:0000313" key="1">
    <source>
        <dbReference type="EMBL" id="GJF00180.1"/>
    </source>
</evidence>
<evidence type="ECO:0000313" key="2">
    <source>
        <dbReference type="Proteomes" id="UP000703269"/>
    </source>
</evidence>